<evidence type="ECO:0000256" key="1">
    <source>
        <dbReference type="SAM" id="Coils"/>
    </source>
</evidence>
<organism evidence="2 3">
    <name type="scientific">Clydaea vesicula</name>
    <dbReference type="NCBI Taxonomy" id="447962"/>
    <lineage>
        <taxon>Eukaryota</taxon>
        <taxon>Fungi</taxon>
        <taxon>Fungi incertae sedis</taxon>
        <taxon>Chytridiomycota</taxon>
        <taxon>Chytridiomycota incertae sedis</taxon>
        <taxon>Chytridiomycetes</taxon>
        <taxon>Lobulomycetales</taxon>
        <taxon>Lobulomycetaceae</taxon>
        <taxon>Clydaea</taxon>
    </lineage>
</organism>
<proteinExistence type="predicted"/>
<protein>
    <submittedName>
        <fullName evidence="2">Uncharacterized protein</fullName>
    </submittedName>
</protein>
<keyword evidence="3" id="KW-1185">Reference proteome</keyword>
<comment type="caution">
    <text evidence="2">The sequence shown here is derived from an EMBL/GenBank/DDBJ whole genome shotgun (WGS) entry which is preliminary data.</text>
</comment>
<gene>
    <name evidence="2" type="ORF">HK099_002756</name>
</gene>
<dbReference type="EMBL" id="JADGJW010000194">
    <property type="protein sequence ID" value="KAJ3222055.1"/>
    <property type="molecule type" value="Genomic_DNA"/>
</dbReference>
<reference evidence="2" key="1">
    <citation type="submission" date="2020-05" db="EMBL/GenBank/DDBJ databases">
        <title>Phylogenomic resolution of chytrid fungi.</title>
        <authorList>
            <person name="Stajich J.E."/>
            <person name="Amses K."/>
            <person name="Simmons R."/>
            <person name="Seto K."/>
            <person name="Myers J."/>
            <person name="Bonds A."/>
            <person name="Quandt C.A."/>
            <person name="Barry K."/>
            <person name="Liu P."/>
            <person name="Grigoriev I."/>
            <person name="Longcore J.E."/>
            <person name="James T.Y."/>
        </authorList>
    </citation>
    <scope>NUCLEOTIDE SEQUENCE</scope>
    <source>
        <strain evidence="2">JEL0476</strain>
    </source>
</reference>
<dbReference type="AlphaFoldDB" id="A0AAD5U2L9"/>
<name>A0AAD5U2L9_9FUNG</name>
<keyword evidence="1" id="KW-0175">Coiled coil</keyword>
<feature type="coiled-coil region" evidence="1">
    <location>
        <begin position="16"/>
        <end position="104"/>
    </location>
</feature>
<evidence type="ECO:0000313" key="2">
    <source>
        <dbReference type="EMBL" id="KAJ3222055.1"/>
    </source>
</evidence>
<evidence type="ECO:0000313" key="3">
    <source>
        <dbReference type="Proteomes" id="UP001211065"/>
    </source>
</evidence>
<sequence length="251" mass="29460">MEKTIKIKNQHLMKLLQDSQLTITQNNKELQVLRKEIAQRAKDSTEVVNPLLLNKLKSLESALFSKNKVIKKYEEDINHYKKHKLELERQLKMLKSTLKEFQSLKDFLDCPTCSMTHPIIDRSVFVLNNIEKDLDFSFQESQKFKENEAVGLISSSNFKKKNIDNNNSFSQIKTASVSEPHELSCDRITEDKKKDIADIGVNDSEEVIKMLEEELILRYSDLREKEKQLIKKDEEIMRLKQNKLNKCPKFK</sequence>
<accession>A0AAD5U2L9</accession>
<dbReference type="Proteomes" id="UP001211065">
    <property type="component" value="Unassembled WGS sequence"/>
</dbReference>